<keyword evidence="5" id="KW-0378">Hydrolase</keyword>
<dbReference type="VEuPathDB" id="FungiDB:MAN_04323"/>
<proteinExistence type="predicted"/>
<dbReference type="GO" id="GO:0000781">
    <property type="term" value="C:chromosome, telomeric region"/>
    <property type="evidence" value="ECO:0007669"/>
    <property type="project" value="UniProtKB-SubCell"/>
</dbReference>
<dbReference type="SUPFAM" id="SSF50249">
    <property type="entry name" value="Nucleic acid-binding proteins"/>
    <property type="match status" value="1"/>
</dbReference>
<dbReference type="InterPro" id="IPR018856">
    <property type="entry name" value="Stn1_N"/>
</dbReference>
<dbReference type="InterPro" id="IPR012340">
    <property type="entry name" value="NA-bd_OB-fold"/>
</dbReference>
<evidence type="ECO:0000256" key="2">
    <source>
        <dbReference type="ARBA" id="ARBA00022454"/>
    </source>
</evidence>
<organism evidence="5 6">
    <name type="scientific">Metarhizium anisopliae (strain ARSEF 549)</name>
    <dbReference type="NCBI Taxonomy" id="3151832"/>
    <lineage>
        <taxon>Eukaryota</taxon>
        <taxon>Fungi</taxon>
        <taxon>Dikarya</taxon>
        <taxon>Ascomycota</taxon>
        <taxon>Pezizomycotina</taxon>
        <taxon>Sordariomycetes</taxon>
        <taxon>Hypocreomycetidae</taxon>
        <taxon>Hypocreales</taxon>
        <taxon>Clavicipitaceae</taxon>
        <taxon>Metarhizium</taxon>
    </lineage>
</organism>
<dbReference type="EMBL" id="AZNF01000004">
    <property type="protein sequence ID" value="KID67565.1"/>
    <property type="molecule type" value="Genomic_DNA"/>
</dbReference>
<evidence type="ECO:0000313" key="6">
    <source>
        <dbReference type="Proteomes" id="UP000031186"/>
    </source>
</evidence>
<evidence type="ECO:0000313" key="5">
    <source>
        <dbReference type="EMBL" id="KID67565.1"/>
    </source>
</evidence>
<keyword evidence="6" id="KW-1185">Reference proteome</keyword>
<feature type="non-terminal residue" evidence="5">
    <location>
        <position position="1"/>
    </location>
</feature>
<keyword evidence="3" id="KW-0779">Telomere</keyword>
<gene>
    <name evidence="5" type="ORF">MAN_04323</name>
</gene>
<accession>A0A0B4F065</accession>
<dbReference type="Proteomes" id="UP000031186">
    <property type="component" value="Unassembled WGS sequence"/>
</dbReference>
<name>A0A0B4F065_METAF</name>
<dbReference type="Pfam" id="PF10451">
    <property type="entry name" value="Stn1"/>
    <property type="match status" value="1"/>
</dbReference>
<dbReference type="AlphaFoldDB" id="A0A0B4F065"/>
<reference evidence="5 6" key="1">
    <citation type="journal article" date="2014" name="Proc. Natl. Acad. Sci. U.S.A.">
        <title>Trajectory and genomic determinants of fungal-pathogen speciation and host adaptation.</title>
        <authorList>
            <person name="Hu X."/>
            <person name="Xiao G."/>
            <person name="Zheng P."/>
            <person name="Shang Y."/>
            <person name="Su Y."/>
            <person name="Zhang X."/>
            <person name="Liu X."/>
            <person name="Zhan S."/>
            <person name="St Leger R.J."/>
            <person name="Wang C."/>
        </authorList>
    </citation>
    <scope>NUCLEOTIDE SEQUENCE [LARGE SCALE GENOMIC DNA]</scope>
    <source>
        <strain evidence="5 6">ARSEF 549</strain>
    </source>
</reference>
<comment type="subcellular location">
    <subcellularLocation>
        <location evidence="1">Chromosome</location>
        <location evidence="1">Telomere</location>
    </subcellularLocation>
</comment>
<dbReference type="GO" id="GO:0016787">
    <property type="term" value="F:hydrolase activity"/>
    <property type="evidence" value="ECO:0007669"/>
    <property type="project" value="UniProtKB-KW"/>
</dbReference>
<evidence type="ECO:0000259" key="4">
    <source>
        <dbReference type="Pfam" id="PF10451"/>
    </source>
</evidence>
<keyword evidence="2" id="KW-0158">Chromosome</keyword>
<evidence type="ECO:0000256" key="3">
    <source>
        <dbReference type="ARBA" id="ARBA00022895"/>
    </source>
</evidence>
<protein>
    <submittedName>
        <fullName evidence="5">Glycosyl hydrolase</fullName>
    </submittedName>
</protein>
<dbReference type="Gene3D" id="2.40.50.140">
    <property type="entry name" value="Nucleic acid-binding proteins"/>
    <property type="match status" value="1"/>
</dbReference>
<dbReference type="HOGENOM" id="CLU_054798_0_0_1"/>
<dbReference type="OrthoDB" id="77828at2759"/>
<feature type="domain" description="CST complex subunit Stn1 N-terminal" evidence="4">
    <location>
        <begin position="38"/>
        <end position="86"/>
    </location>
</feature>
<evidence type="ECO:0000256" key="1">
    <source>
        <dbReference type="ARBA" id="ARBA00004574"/>
    </source>
</evidence>
<comment type="caution">
    <text evidence="5">The sequence shown here is derived from an EMBL/GenBank/DDBJ whole genome shotgun (WGS) entry which is preliminary data.</text>
</comment>
<sequence>MSEQAQVLPYPRYCFHLSPTANNWCLLRVSDIHALEQHAGFEGENFFFYRNLPIKWVRVVGPVVAIDEFHGRRVYTIDDSSGKCIEALINMQPPTPVNNVAELQYQTGPAAGDAANPGALHILDPPGPYANVDVGDVVDVKGALSTFRDEKQIKIEKLLIVKCTAQEVKMWGRRSKFRHEVLDNPWILSDKEIRRCRKEAEALQAGSERKMKRLVANSEASTITRQIKAKALAPGLSHESVKPKAKEKTNLKLDTAARVKALIRQGSAKGKYSALGL</sequence>